<accession>A0A6J6QKF2</accession>
<evidence type="ECO:0000313" key="1">
    <source>
        <dbReference type="EMBL" id="CAB4711359.1"/>
    </source>
</evidence>
<dbReference type="Pfam" id="PF11343">
    <property type="entry name" value="DUF3145"/>
    <property type="match status" value="1"/>
</dbReference>
<dbReference type="AlphaFoldDB" id="A0A6J6QKF2"/>
<reference evidence="1" key="1">
    <citation type="submission" date="2020-05" db="EMBL/GenBank/DDBJ databases">
        <authorList>
            <person name="Chiriac C."/>
            <person name="Salcher M."/>
            <person name="Ghai R."/>
            <person name="Kavagutti S V."/>
        </authorList>
    </citation>
    <scope>NUCLEOTIDE SEQUENCE</scope>
</reference>
<protein>
    <submittedName>
        <fullName evidence="1">Unannotated protein</fullName>
    </submittedName>
</protein>
<dbReference type="InterPro" id="IPR021491">
    <property type="entry name" value="DUF3145"/>
</dbReference>
<gene>
    <name evidence="1" type="ORF">UFOPK2625_01028</name>
</gene>
<name>A0A6J6QKF2_9ZZZZ</name>
<proteinExistence type="predicted"/>
<organism evidence="1">
    <name type="scientific">freshwater metagenome</name>
    <dbReference type="NCBI Taxonomy" id="449393"/>
    <lineage>
        <taxon>unclassified sequences</taxon>
        <taxon>metagenomes</taxon>
        <taxon>ecological metagenomes</taxon>
    </lineage>
</organism>
<dbReference type="EMBL" id="CAEZXZ010000161">
    <property type="protein sequence ID" value="CAB4711359.1"/>
    <property type="molecule type" value="Genomic_DNA"/>
</dbReference>
<sequence length="55" mass="6019">MVSENRLRSAISQSILSDDLAGQVARLIGAPWDEELEPYRCAHEGSTVRALHAVV</sequence>